<name>A0AAV2FQM3_9ROSI</name>
<dbReference type="Proteomes" id="UP001497516">
    <property type="component" value="Chromosome 7"/>
</dbReference>
<dbReference type="EMBL" id="OZ034820">
    <property type="protein sequence ID" value="CAL1400650.1"/>
    <property type="molecule type" value="Genomic_DNA"/>
</dbReference>
<reference evidence="1 2" key="1">
    <citation type="submission" date="2024-04" db="EMBL/GenBank/DDBJ databases">
        <authorList>
            <person name="Fracassetti M."/>
        </authorList>
    </citation>
    <scope>NUCLEOTIDE SEQUENCE [LARGE SCALE GENOMIC DNA]</scope>
</reference>
<gene>
    <name evidence="1" type="ORF">LTRI10_LOCUS40763</name>
</gene>
<proteinExistence type="predicted"/>
<evidence type="ECO:0000313" key="2">
    <source>
        <dbReference type="Proteomes" id="UP001497516"/>
    </source>
</evidence>
<protein>
    <submittedName>
        <fullName evidence="1">Uncharacterized protein</fullName>
    </submittedName>
</protein>
<evidence type="ECO:0000313" key="1">
    <source>
        <dbReference type="EMBL" id="CAL1400650.1"/>
    </source>
</evidence>
<organism evidence="1 2">
    <name type="scientific">Linum trigynum</name>
    <dbReference type="NCBI Taxonomy" id="586398"/>
    <lineage>
        <taxon>Eukaryota</taxon>
        <taxon>Viridiplantae</taxon>
        <taxon>Streptophyta</taxon>
        <taxon>Embryophyta</taxon>
        <taxon>Tracheophyta</taxon>
        <taxon>Spermatophyta</taxon>
        <taxon>Magnoliopsida</taxon>
        <taxon>eudicotyledons</taxon>
        <taxon>Gunneridae</taxon>
        <taxon>Pentapetalae</taxon>
        <taxon>rosids</taxon>
        <taxon>fabids</taxon>
        <taxon>Malpighiales</taxon>
        <taxon>Linaceae</taxon>
        <taxon>Linum</taxon>
    </lineage>
</organism>
<dbReference type="AlphaFoldDB" id="A0AAV2FQM3"/>
<accession>A0AAV2FQM3</accession>
<keyword evidence="2" id="KW-1185">Reference proteome</keyword>
<sequence length="81" mass="8564">MCLGSFTRDSLGGFGVVVSDERGGKVPGERLHNFDLGSKSSDGGGESIGRRVSAVGFCGCGHRHHYEQAGRKVLEIWGLGE</sequence>